<name>F4ZBU3_9CHLO</name>
<evidence type="ECO:0000256" key="1">
    <source>
        <dbReference type="SAM" id="SignalP"/>
    </source>
</evidence>
<dbReference type="InterPro" id="IPR036908">
    <property type="entry name" value="RlpA-like_sf"/>
</dbReference>
<dbReference type="SUPFAM" id="SSF49590">
    <property type="entry name" value="PHL pollen allergen"/>
    <property type="match status" value="1"/>
</dbReference>
<dbReference type="PANTHER" id="PTHR31692">
    <property type="entry name" value="EXPANSIN-B3"/>
    <property type="match status" value="1"/>
</dbReference>
<feature type="chain" id="PRO_5003322144" description="Expansin-like EG45 domain-containing protein" evidence="1">
    <location>
        <begin position="24"/>
        <end position="189"/>
    </location>
</feature>
<dbReference type="PROSITE" id="PS50842">
    <property type="entry name" value="EXPANSIN_EG45"/>
    <property type="match status" value="1"/>
</dbReference>
<dbReference type="Pfam" id="PF03330">
    <property type="entry name" value="DPBB_1"/>
    <property type="match status" value="1"/>
</dbReference>
<dbReference type="AlphaFoldDB" id="F4ZBU3"/>
<dbReference type="PANTHER" id="PTHR31692:SF105">
    <property type="entry name" value="EXPANSIN-B11-LIKE"/>
    <property type="match status" value="1"/>
</dbReference>
<evidence type="ECO:0000259" key="3">
    <source>
        <dbReference type="PROSITE" id="PS50843"/>
    </source>
</evidence>
<dbReference type="EMBL" id="HM355459">
    <property type="protein sequence ID" value="ADP36953.1"/>
    <property type="molecule type" value="mRNA"/>
</dbReference>
<dbReference type="InterPro" id="IPR009009">
    <property type="entry name" value="RlpA-like_DPBB"/>
</dbReference>
<evidence type="ECO:0000259" key="2">
    <source>
        <dbReference type="PROSITE" id="PS50842"/>
    </source>
</evidence>
<evidence type="ECO:0000313" key="4">
    <source>
        <dbReference type="EMBL" id="ADP36953.1"/>
    </source>
</evidence>
<dbReference type="InterPro" id="IPR007117">
    <property type="entry name" value="Expansin_CBD"/>
</dbReference>
<dbReference type="Pfam" id="PF01357">
    <property type="entry name" value="Expansin_C"/>
    <property type="match status" value="1"/>
</dbReference>
<feature type="signal peptide" evidence="1">
    <location>
        <begin position="1"/>
        <end position="23"/>
    </location>
</feature>
<dbReference type="Gene3D" id="2.40.40.10">
    <property type="entry name" value="RlpA-like domain"/>
    <property type="match status" value="1"/>
</dbReference>
<keyword evidence="1" id="KW-0732">Signal</keyword>
<sequence length="189" mass="20132">NLYRTCPVVIVFQIVCQPSATWACKPEPANSVVIQVTDACPQCDSNQIDVQALTFQKLAPPNLGQIPVTLRRVNCQPPASMNVTVPDSSGSGGWLRLQIADVGATGSISLVQVRSQNGQWVSMTNTFGAIWELSQAPTFPIDMRIVNDAGQEVVGFGLLGNGWTGTKPTNLQFQLGVPQTVNGGQVGQP</sequence>
<organism evidence="4">
    <name type="scientific">Asterochloris sp. DA2</name>
    <dbReference type="NCBI Taxonomy" id="909298"/>
    <lineage>
        <taxon>Eukaryota</taxon>
        <taxon>Viridiplantae</taxon>
        <taxon>Chlorophyta</taxon>
        <taxon>core chlorophytes</taxon>
        <taxon>Trebouxiophyceae</taxon>
        <taxon>Trebouxiales</taxon>
        <taxon>Trebouxiaceae</taxon>
        <taxon>Asterochloris</taxon>
    </lineage>
</organism>
<dbReference type="InterPro" id="IPR007112">
    <property type="entry name" value="Expansin/allergen_DPBB_dom"/>
</dbReference>
<proteinExistence type="evidence at transcript level"/>
<dbReference type="Gene3D" id="2.60.40.760">
    <property type="entry name" value="Expansin, cellulose-binding-like domain"/>
    <property type="match status" value="1"/>
</dbReference>
<dbReference type="PROSITE" id="PS50843">
    <property type="entry name" value="EXPANSIN_CBD"/>
    <property type="match status" value="1"/>
</dbReference>
<reference evidence="4" key="1">
    <citation type="journal article" date="2011" name="Mycologia">
        <title>Fungal and algal gene expression in early developmental stages of lichen-symbiosis.</title>
        <authorList>
            <person name="Joneson S."/>
            <person name="Armaleo D."/>
            <person name="Lutzoni F."/>
        </authorList>
    </citation>
    <scope>NUCLEOTIDE SEQUENCE</scope>
    <source>
        <strain evidence="4">DA2</strain>
    </source>
</reference>
<accession>F4ZBU3</accession>
<evidence type="ECO:0008006" key="5">
    <source>
        <dbReference type="Google" id="ProtNLM"/>
    </source>
</evidence>
<feature type="non-terminal residue" evidence="4">
    <location>
        <position position="1"/>
    </location>
</feature>
<dbReference type="SUPFAM" id="SSF50685">
    <property type="entry name" value="Barwin-like endoglucanases"/>
    <property type="match status" value="1"/>
</dbReference>
<dbReference type="InterPro" id="IPR036749">
    <property type="entry name" value="Expansin_CBD_sf"/>
</dbReference>
<feature type="domain" description="Expansin-like EG45" evidence="2">
    <location>
        <begin position="12"/>
        <end position="80"/>
    </location>
</feature>
<feature type="domain" description="Expansin-like CBD" evidence="3">
    <location>
        <begin position="93"/>
        <end position="164"/>
    </location>
</feature>
<protein>
    <recommendedName>
        <fullName evidence="5">Expansin-like EG45 domain-containing protein</fullName>
    </recommendedName>
</protein>